<evidence type="ECO:0000313" key="2">
    <source>
        <dbReference type="Proteomes" id="UP001597083"/>
    </source>
</evidence>
<keyword evidence="2" id="KW-1185">Reference proteome</keyword>
<organism evidence="1 2">
    <name type="scientific">Actinomadura adrarensis</name>
    <dbReference type="NCBI Taxonomy" id="1819600"/>
    <lineage>
        <taxon>Bacteria</taxon>
        <taxon>Bacillati</taxon>
        <taxon>Actinomycetota</taxon>
        <taxon>Actinomycetes</taxon>
        <taxon>Streptosporangiales</taxon>
        <taxon>Thermomonosporaceae</taxon>
        <taxon>Actinomadura</taxon>
    </lineage>
</organism>
<dbReference type="Proteomes" id="UP001597083">
    <property type="component" value="Unassembled WGS sequence"/>
</dbReference>
<proteinExistence type="predicted"/>
<name>A0ABW3CL98_9ACTN</name>
<dbReference type="EMBL" id="JBHTIR010002847">
    <property type="protein sequence ID" value="MFD0854311.1"/>
    <property type="molecule type" value="Genomic_DNA"/>
</dbReference>
<evidence type="ECO:0000313" key="1">
    <source>
        <dbReference type="EMBL" id="MFD0854311.1"/>
    </source>
</evidence>
<accession>A0ABW3CL98</accession>
<feature type="non-terminal residue" evidence="1">
    <location>
        <position position="88"/>
    </location>
</feature>
<sequence length="88" mass="9811">MQATCVILDAFLPRRERENMNNDTRDPVLSDVSLALFHLRRLWIKPEMMKRIRAQTSAGPGGRPLQVSNLMVVHAVAALSAAREDAEG</sequence>
<gene>
    <name evidence="1" type="ORF">ACFQ07_18880</name>
</gene>
<protein>
    <submittedName>
        <fullName evidence="1">Uncharacterized protein</fullName>
    </submittedName>
</protein>
<comment type="caution">
    <text evidence="1">The sequence shown here is derived from an EMBL/GenBank/DDBJ whole genome shotgun (WGS) entry which is preliminary data.</text>
</comment>
<reference evidence="2" key="1">
    <citation type="journal article" date="2019" name="Int. J. Syst. Evol. Microbiol.">
        <title>The Global Catalogue of Microorganisms (GCM) 10K type strain sequencing project: providing services to taxonomists for standard genome sequencing and annotation.</title>
        <authorList>
            <consortium name="The Broad Institute Genomics Platform"/>
            <consortium name="The Broad Institute Genome Sequencing Center for Infectious Disease"/>
            <person name="Wu L."/>
            <person name="Ma J."/>
        </authorList>
    </citation>
    <scope>NUCLEOTIDE SEQUENCE [LARGE SCALE GENOMIC DNA]</scope>
    <source>
        <strain evidence="2">JCM 31696</strain>
    </source>
</reference>